<dbReference type="HOGENOM" id="CLU_1513545_0_0_1"/>
<keyword evidence="2" id="KW-1185">Reference proteome</keyword>
<accession>A4VE56</accession>
<gene>
    <name evidence="1" type="ORF">TTHERM_00425849</name>
</gene>
<dbReference type="InParanoid" id="A4VE56"/>
<keyword evidence="1" id="KW-0472">Membrane</keyword>
<sequence>MVNTILKYKKIIDTQINSQLVRYLSKVNFLFQGWTFYLQSTNKSPKTFINYFFMINQICRVNQIKRFFIQNISSFYQQLTIFIFQQRKPNQSVDKQILGQIKQSTTDLIYKSLQLKLIKEYFIVRGFQFEQQNINYLQIKISRYTLKISNILSLFVQLNLLKIIFSYNSIQNKNLHFK</sequence>
<protein>
    <submittedName>
        <fullName evidence="1">Transmembrane protein, putative</fullName>
    </submittedName>
</protein>
<keyword evidence="1" id="KW-0812">Transmembrane</keyword>
<dbReference type="EMBL" id="GG662724">
    <property type="protein sequence ID" value="EDK31812.1"/>
    <property type="molecule type" value="Genomic_DNA"/>
</dbReference>
<reference evidence="2" key="1">
    <citation type="journal article" date="2006" name="PLoS Biol.">
        <title>Macronuclear genome sequence of the ciliate Tetrahymena thermophila, a model eukaryote.</title>
        <authorList>
            <person name="Eisen J.A."/>
            <person name="Coyne R.S."/>
            <person name="Wu M."/>
            <person name="Wu D."/>
            <person name="Thiagarajan M."/>
            <person name="Wortman J.R."/>
            <person name="Badger J.H."/>
            <person name="Ren Q."/>
            <person name="Amedeo P."/>
            <person name="Jones K.M."/>
            <person name="Tallon L.J."/>
            <person name="Delcher A.L."/>
            <person name="Salzberg S.L."/>
            <person name="Silva J.C."/>
            <person name="Haas B.J."/>
            <person name="Majoros W.H."/>
            <person name="Farzad M."/>
            <person name="Carlton J.M."/>
            <person name="Smith R.K. Jr."/>
            <person name="Garg J."/>
            <person name="Pearlman R.E."/>
            <person name="Karrer K.M."/>
            <person name="Sun L."/>
            <person name="Manning G."/>
            <person name="Elde N.C."/>
            <person name="Turkewitz A.P."/>
            <person name="Asai D.J."/>
            <person name="Wilkes D.E."/>
            <person name="Wang Y."/>
            <person name="Cai H."/>
            <person name="Collins K."/>
            <person name="Stewart B.A."/>
            <person name="Lee S.R."/>
            <person name="Wilamowska K."/>
            <person name="Weinberg Z."/>
            <person name="Ruzzo W.L."/>
            <person name="Wloga D."/>
            <person name="Gaertig J."/>
            <person name="Frankel J."/>
            <person name="Tsao C.-C."/>
            <person name="Gorovsky M.A."/>
            <person name="Keeling P.J."/>
            <person name="Waller R.F."/>
            <person name="Patron N.J."/>
            <person name="Cherry J.M."/>
            <person name="Stover N.A."/>
            <person name="Krieger C.J."/>
            <person name="del Toro C."/>
            <person name="Ryder H.F."/>
            <person name="Williamson S.C."/>
            <person name="Barbeau R.A."/>
            <person name="Hamilton E.P."/>
            <person name="Orias E."/>
        </authorList>
    </citation>
    <scope>NUCLEOTIDE SEQUENCE [LARGE SCALE GENOMIC DNA]</scope>
    <source>
        <strain evidence="2">SB210</strain>
    </source>
</reference>
<proteinExistence type="predicted"/>
<dbReference type="AlphaFoldDB" id="A4VE56"/>
<dbReference type="GeneID" id="7845653"/>
<evidence type="ECO:0000313" key="1">
    <source>
        <dbReference type="EMBL" id="EDK31812.1"/>
    </source>
</evidence>
<name>A4VE56_TETTS</name>
<evidence type="ECO:0000313" key="2">
    <source>
        <dbReference type="Proteomes" id="UP000009168"/>
    </source>
</evidence>
<organism evidence="1 2">
    <name type="scientific">Tetrahymena thermophila (strain SB210)</name>
    <dbReference type="NCBI Taxonomy" id="312017"/>
    <lineage>
        <taxon>Eukaryota</taxon>
        <taxon>Sar</taxon>
        <taxon>Alveolata</taxon>
        <taxon>Ciliophora</taxon>
        <taxon>Intramacronucleata</taxon>
        <taxon>Oligohymenophorea</taxon>
        <taxon>Hymenostomatida</taxon>
        <taxon>Tetrahymenina</taxon>
        <taxon>Tetrahymenidae</taxon>
        <taxon>Tetrahymena</taxon>
    </lineage>
</organism>
<dbReference type="RefSeq" id="XP_001471297.1">
    <property type="nucleotide sequence ID" value="XM_001471247.1"/>
</dbReference>
<dbReference type="Proteomes" id="UP000009168">
    <property type="component" value="Unassembled WGS sequence"/>
</dbReference>
<dbReference type="KEGG" id="tet:TTHERM_00425849"/>